<organism evidence="5 6">
    <name type="scientific">Chrysochromulina tobinii</name>
    <dbReference type="NCBI Taxonomy" id="1460289"/>
    <lineage>
        <taxon>Eukaryota</taxon>
        <taxon>Haptista</taxon>
        <taxon>Haptophyta</taxon>
        <taxon>Prymnesiophyceae</taxon>
        <taxon>Prymnesiales</taxon>
        <taxon>Chrysochromulinaceae</taxon>
        <taxon>Chrysochromulina</taxon>
    </lineage>
</organism>
<keyword evidence="1" id="KW-0106">Calcium</keyword>
<dbReference type="SUPFAM" id="SSF47473">
    <property type="entry name" value="EF-hand"/>
    <property type="match status" value="1"/>
</dbReference>
<feature type="compositionally biased region" description="Low complexity" evidence="3">
    <location>
        <begin position="138"/>
        <end position="148"/>
    </location>
</feature>
<sequence>MTPRTFSAAASGARFLSDGTFSCSLGTLSLDEVSAARVNFEKFDVDGDGIISRADFGAAMCRHDLSFRDSSRREQLDTMYAAVDLDGTGQVTLEKFAVMRVRKKMHSTQRSQAQPRTLPAPNRTLPAPSRLPPPGPPAIGYASPRAAMPRPPSAMPQDMDEMSPTQQRQLDAMRKEMMQDRLEHAVMDYQQQAAMAAAAQAAAMASMSPRGGGGSFQVHLPPGATARGMGAPVPPLMLPAAGGGFTNAGCGLTARGEAATGSGAGRLGGFATQRTTNYLMALSQAYYAANPHGNGWLPSRHMYDLLCQVAQQYALPLSAAQAAELCQNADAGDGYCNLHQVLGSDSFSHFFQQLAPGPEIAMRPGGALPSTASTAPTASRERSCEAGGYSAPILSPRSQLPPTPPGYGVSQYTPRVDGAVAYGASQYTPRVPGAMVGYGGAAAYGDDADRLAALAAEAADATKREAKARVRAMQDEANEAASESVAVGADARRALQRGDLALAGQLAARAESRAAEARAKRRMAESLHASLGFTGQIGETPRGEAAPVDEEKLRASRQSAAAAAAAALTSRRSSEGGVTSRFGAALGMDADAAKERYEQLTPRTGAKAAQIASISSLMGAAADAEEDWTPAPTPREVTALRDGNGNCATKSPVAAAARGAGDGGATARGDGGATARGDGGATARGDGGATARDGVTGDRSAGGSAGPIASPYVPQVPLHLVASAPKGGATVLSSRGVLHPSAHLSATEGAPKRSTGLLGRLGRRATKDKSGARVVRASSEERRSRASSDEEVEEGPEVDGPPPTDDLQRL</sequence>
<dbReference type="InterPro" id="IPR011992">
    <property type="entry name" value="EF-hand-dom_pair"/>
</dbReference>
<evidence type="ECO:0000256" key="3">
    <source>
        <dbReference type="SAM" id="MobiDB-lite"/>
    </source>
</evidence>
<dbReference type="Proteomes" id="UP000037460">
    <property type="component" value="Unassembled WGS sequence"/>
</dbReference>
<dbReference type="InterPro" id="IPR002048">
    <property type="entry name" value="EF_hand_dom"/>
</dbReference>
<feature type="coiled-coil region" evidence="2">
    <location>
        <begin position="456"/>
        <end position="483"/>
    </location>
</feature>
<dbReference type="GO" id="GO:0005509">
    <property type="term" value="F:calcium ion binding"/>
    <property type="evidence" value="ECO:0007669"/>
    <property type="project" value="InterPro"/>
</dbReference>
<dbReference type="OrthoDB" id="191686at2759"/>
<dbReference type="Gene3D" id="1.10.238.10">
    <property type="entry name" value="EF-hand"/>
    <property type="match status" value="1"/>
</dbReference>
<accession>A0A0M0K6Q3</accession>
<dbReference type="EMBL" id="JWZX01001203">
    <property type="protein sequence ID" value="KOO34480.1"/>
    <property type="molecule type" value="Genomic_DNA"/>
</dbReference>
<gene>
    <name evidence="5" type="ORF">Ctob_012676</name>
</gene>
<protein>
    <recommendedName>
        <fullName evidence="4">EF-hand domain-containing protein</fullName>
    </recommendedName>
</protein>
<evidence type="ECO:0000256" key="1">
    <source>
        <dbReference type="ARBA" id="ARBA00022837"/>
    </source>
</evidence>
<keyword evidence="6" id="KW-1185">Reference proteome</keyword>
<reference evidence="6" key="1">
    <citation type="journal article" date="2015" name="PLoS Genet.">
        <title>Genome Sequence and Transcriptome Analyses of Chrysochromulina tobin: Metabolic Tools for Enhanced Algal Fitness in the Prominent Order Prymnesiales (Haptophyceae).</title>
        <authorList>
            <person name="Hovde B.T."/>
            <person name="Deodato C.R."/>
            <person name="Hunsperger H.M."/>
            <person name="Ryken S.A."/>
            <person name="Yost W."/>
            <person name="Jha R.K."/>
            <person name="Patterson J."/>
            <person name="Monnat R.J. Jr."/>
            <person name="Barlow S.B."/>
            <person name="Starkenburg S.R."/>
            <person name="Cattolico R.A."/>
        </authorList>
    </citation>
    <scope>NUCLEOTIDE SEQUENCE</scope>
    <source>
        <strain evidence="6">CCMP291</strain>
    </source>
</reference>
<dbReference type="CDD" id="cd00051">
    <property type="entry name" value="EFh"/>
    <property type="match status" value="1"/>
</dbReference>
<feature type="region of interest" description="Disordered" evidence="3">
    <location>
        <begin position="365"/>
        <end position="404"/>
    </location>
</feature>
<comment type="caution">
    <text evidence="5">The sequence shown here is derived from an EMBL/GenBank/DDBJ whole genome shotgun (WGS) entry which is preliminary data.</text>
</comment>
<dbReference type="PROSITE" id="PS00018">
    <property type="entry name" value="EF_HAND_1"/>
    <property type="match status" value="1"/>
</dbReference>
<feature type="region of interest" description="Disordered" evidence="3">
    <location>
        <begin position="105"/>
        <end position="161"/>
    </location>
</feature>
<keyword evidence="2" id="KW-0175">Coiled coil</keyword>
<evidence type="ECO:0000313" key="5">
    <source>
        <dbReference type="EMBL" id="KOO34480.1"/>
    </source>
</evidence>
<feature type="region of interest" description="Disordered" evidence="3">
    <location>
        <begin position="657"/>
        <end position="708"/>
    </location>
</feature>
<evidence type="ECO:0000313" key="6">
    <source>
        <dbReference type="Proteomes" id="UP000037460"/>
    </source>
</evidence>
<name>A0A0M0K6Q3_9EUKA</name>
<dbReference type="AlphaFoldDB" id="A0A0M0K6Q3"/>
<feature type="domain" description="EF-hand" evidence="4">
    <location>
        <begin position="71"/>
        <end position="106"/>
    </location>
</feature>
<proteinExistence type="predicted"/>
<evidence type="ECO:0000256" key="2">
    <source>
        <dbReference type="SAM" id="Coils"/>
    </source>
</evidence>
<feature type="compositionally biased region" description="Basic and acidic residues" evidence="3">
    <location>
        <begin position="778"/>
        <end position="788"/>
    </location>
</feature>
<feature type="compositionally biased region" description="Gly residues" evidence="3">
    <location>
        <begin position="660"/>
        <end position="688"/>
    </location>
</feature>
<feature type="domain" description="EF-hand" evidence="4">
    <location>
        <begin position="31"/>
        <end position="66"/>
    </location>
</feature>
<dbReference type="PROSITE" id="PS50222">
    <property type="entry name" value="EF_HAND_2"/>
    <property type="match status" value="2"/>
</dbReference>
<evidence type="ECO:0000259" key="4">
    <source>
        <dbReference type="PROSITE" id="PS50222"/>
    </source>
</evidence>
<feature type="region of interest" description="Disordered" evidence="3">
    <location>
        <begin position="742"/>
        <end position="810"/>
    </location>
</feature>
<feature type="compositionally biased region" description="Low complexity" evidence="3">
    <location>
        <begin position="369"/>
        <end position="378"/>
    </location>
</feature>
<dbReference type="InterPro" id="IPR018247">
    <property type="entry name" value="EF_Hand_1_Ca_BS"/>
</dbReference>